<dbReference type="Proteomes" id="UP000290289">
    <property type="component" value="Chromosome 2"/>
</dbReference>
<dbReference type="EMBL" id="RDQH01000328">
    <property type="protein sequence ID" value="RXI06816.1"/>
    <property type="molecule type" value="Genomic_DNA"/>
</dbReference>
<gene>
    <name evidence="1" type="ORF">DVH24_025952</name>
</gene>
<dbReference type="AlphaFoldDB" id="A0A498KHE1"/>
<comment type="caution">
    <text evidence="1">The sequence shown here is derived from an EMBL/GenBank/DDBJ whole genome shotgun (WGS) entry which is preliminary data.</text>
</comment>
<protein>
    <submittedName>
        <fullName evidence="1">Uncharacterized protein</fullName>
    </submittedName>
</protein>
<keyword evidence="2" id="KW-1185">Reference proteome</keyword>
<accession>A0A498KHE1</accession>
<evidence type="ECO:0000313" key="2">
    <source>
        <dbReference type="Proteomes" id="UP000290289"/>
    </source>
</evidence>
<organism evidence="1 2">
    <name type="scientific">Malus domestica</name>
    <name type="common">Apple</name>
    <name type="synonym">Pyrus malus</name>
    <dbReference type="NCBI Taxonomy" id="3750"/>
    <lineage>
        <taxon>Eukaryota</taxon>
        <taxon>Viridiplantae</taxon>
        <taxon>Streptophyta</taxon>
        <taxon>Embryophyta</taxon>
        <taxon>Tracheophyta</taxon>
        <taxon>Spermatophyta</taxon>
        <taxon>Magnoliopsida</taxon>
        <taxon>eudicotyledons</taxon>
        <taxon>Gunneridae</taxon>
        <taxon>Pentapetalae</taxon>
        <taxon>rosids</taxon>
        <taxon>fabids</taxon>
        <taxon>Rosales</taxon>
        <taxon>Rosaceae</taxon>
        <taxon>Amygdaloideae</taxon>
        <taxon>Maleae</taxon>
        <taxon>Malus</taxon>
    </lineage>
</organism>
<name>A0A498KHE1_MALDO</name>
<proteinExistence type="predicted"/>
<feature type="non-terminal residue" evidence="1">
    <location>
        <position position="1"/>
    </location>
</feature>
<sequence length="91" mass="10539">NSKLTGSLVRSQGSSEYFEGFGRRDHRPAKPVWQLEEEDDARGGARVRAPPSVWGRVLCWKFFLKIPRRETYPEDERVQGRHGGYDPSTYQ</sequence>
<reference evidence="1 2" key="1">
    <citation type="submission" date="2018-10" db="EMBL/GenBank/DDBJ databases">
        <title>A high-quality apple genome assembly.</title>
        <authorList>
            <person name="Hu J."/>
        </authorList>
    </citation>
    <scope>NUCLEOTIDE SEQUENCE [LARGE SCALE GENOMIC DNA]</scope>
    <source>
        <strain evidence="2">cv. HFTH1</strain>
        <tissue evidence="1">Young leaf</tissue>
    </source>
</reference>
<evidence type="ECO:0000313" key="1">
    <source>
        <dbReference type="EMBL" id="RXI06816.1"/>
    </source>
</evidence>